<dbReference type="HAMAP" id="MF_00306">
    <property type="entry name" value="SRP54"/>
    <property type="match status" value="1"/>
</dbReference>
<dbReference type="CDD" id="cd18539">
    <property type="entry name" value="SRP_G"/>
    <property type="match status" value="1"/>
</dbReference>
<dbReference type="AlphaFoldDB" id="A0A9D2MJW4"/>
<evidence type="ECO:0000256" key="5">
    <source>
        <dbReference type="ARBA" id="ARBA00023134"/>
    </source>
</evidence>
<dbReference type="InterPro" id="IPR000897">
    <property type="entry name" value="SRP54_GTPase_dom"/>
</dbReference>
<keyword evidence="7 9" id="KW-0687">Ribonucleoprotein</keyword>
<keyword evidence="9" id="KW-0963">Cytoplasm</keyword>
<keyword evidence="4 9" id="KW-0694">RNA-binding</keyword>
<evidence type="ECO:0000256" key="9">
    <source>
        <dbReference type="HAMAP-Rule" id="MF_00306"/>
    </source>
</evidence>
<evidence type="ECO:0000313" key="12">
    <source>
        <dbReference type="EMBL" id="HJB75604.1"/>
    </source>
</evidence>
<evidence type="ECO:0000256" key="8">
    <source>
        <dbReference type="ARBA" id="ARBA00048027"/>
    </source>
</evidence>
<dbReference type="SMART" id="SM00962">
    <property type="entry name" value="SRP54"/>
    <property type="match status" value="1"/>
</dbReference>
<dbReference type="SUPFAM" id="SSF47446">
    <property type="entry name" value="Signal peptide-binding domain"/>
    <property type="match status" value="1"/>
</dbReference>
<dbReference type="Proteomes" id="UP000823877">
    <property type="component" value="Unassembled WGS sequence"/>
</dbReference>
<dbReference type="Gene3D" id="1.20.120.140">
    <property type="entry name" value="Signal recognition particle SRP54, nucleotide-binding domain"/>
    <property type="match status" value="1"/>
</dbReference>
<reference evidence="12" key="1">
    <citation type="journal article" date="2021" name="PeerJ">
        <title>Extensive microbial diversity within the chicken gut microbiome revealed by metagenomics and culture.</title>
        <authorList>
            <person name="Gilroy R."/>
            <person name="Ravi A."/>
            <person name="Getino M."/>
            <person name="Pursley I."/>
            <person name="Horton D.L."/>
            <person name="Alikhan N.F."/>
            <person name="Baker D."/>
            <person name="Gharbi K."/>
            <person name="Hall N."/>
            <person name="Watson M."/>
            <person name="Adriaenssens E.M."/>
            <person name="Foster-Nyarko E."/>
            <person name="Jarju S."/>
            <person name="Secka A."/>
            <person name="Antonio M."/>
            <person name="Oren A."/>
            <person name="Chaudhuri R.R."/>
            <person name="La Ragione R."/>
            <person name="Hildebrand F."/>
            <person name="Pallen M.J."/>
        </authorList>
    </citation>
    <scope>NUCLEOTIDE SEQUENCE</scope>
    <source>
        <strain evidence="12">CHK188-16595</strain>
    </source>
</reference>
<evidence type="ECO:0000256" key="10">
    <source>
        <dbReference type="SAM" id="Coils"/>
    </source>
</evidence>
<dbReference type="InterPro" id="IPR004125">
    <property type="entry name" value="Signal_recog_particle_SRP54_M"/>
</dbReference>
<comment type="subcellular location">
    <subcellularLocation>
        <location evidence="9">Cytoplasm</location>
    </subcellularLocation>
    <text evidence="9">The SRP-RNC complex is targeted to the cytoplasmic membrane.</text>
</comment>
<dbReference type="SMART" id="SM00382">
    <property type="entry name" value="AAA"/>
    <property type="match status" value="1"/>
</dbReference>
<evidence type="ECO:0000259" key="11">
    <source>
        <dbReference type="PROSITE" id="PS00300"/>
    </source>
</evidence>
<dbReference type="InterPro" id="IPR027417">
    <property type="entry name" value="P-loop_NTPase"/>
</dbReference>
<keyword evidence="2 9" id="KW-0547">Nucleotide-binding</keyword>
<evidence type="ECO:0000313" key="13">
    <source>
        <dbReference type="Proteomes" id="UP000823877"/>
    </source>
</evidence>
<dbReference type="Pfam" id="PF00448">
    <property type="entry name" value="SRP54"/>
    <property type="match status" value="1"/>
</dbReference>
<feature type="coiled-coil region" evidence="10">
    <location>
        <begin position="306"/>
        <end position="335"/>
    </location>
</feature>
<name>A0A9D2MJW4_9FIRM</name>
<comment type="catalytic activity">
    <reaction evidence="8 9">
        <text>GTP + H2O = GDP + phosphate + H(+)</text>
        <dbReference type="Rhea" id="RHEA:19669"/>
        <dbReference type="ChEBI" id="CHEBI:15377"/>
        <dbReference type="ChEBI" id="CHEBI:15378"/>
        <dbReference type="ChEBI" id="CHEBI:37565"/>
        <dbReference type="ChEBI" id="CHEBI:43474"/>
        <dbReference type="ChEBI" id="CHEBI:58189"/>
        <dbReference type="EC" id="3.6.5.4"/>
    </reaction>
</comment>
<dbReference type="InterPro" id="IPR003593">
    <property type="entry name" value="AAA+_ATPase"/>
</dbReference>
<feature type="binding site" evidence="9">
    <location>
        <begin position="247"/>
        <end position="250"/>
    </location>
    <ligand>
        <name>GTP</name>
        <dbReference type="ChEBI" id="CHEBI:37565"/>
    </ligand>
</feature>
<comment type="similarity">
    <text evidence="1 9">Belongs to the GTP-binding SRP family. SRP54 subfamily.</text>
</comment>
<dbReference type="GO" id="GO:0003924">
    <property type="term" value="F:GTPase activity"/>
    <property type="evidence" value="ECO:0007669"/>
    <property type="project" value="UniProtKB-UniRule"/>
</dbReference>
<keyword evidence="10" id="KW-0175">Coiled coil</keyword>
<dbReference type="GO" id="GO:0006614">
    <property type="term" value="P:SRP-dependent cotranslational protein targeting to membrane"/>
    <property type="evidence" value="ECO:0007669"/>
    <property type="project" value="InterPro"/>
</dbReference>
<evidence type="ECO:0000256" key="6">
    <source>
        <dbReference type="ARBA" id="ARBA00023135"/>
    </source>
</evidence>
<evidence type="ECO:0000256" key="7">
    <source>
        <dbReference type="ARBA" id="ARBA00023274"/>
    </source>
</evidence>
<dbReference type="PANTHER" id="PTHR11564:SF5">
    <property type="entry name" value="SIGNAL RECOGNITION PARTICLE SUBUNIT SRP54"/>
    <property type="match status" value="1"/>
</dbReference>
<gene>
    <name evidence="9 12" type="primary">ffh</name>
    <name evidence="12" type="ORF">IAA37_08060</name>
</gene>
<reference evidence="12" key="2">
    <citation type="submission" date="2021-04" db="EMBL/GenBank/DDBJ databases">
        <authorList>
            <person name="Gilroy R."/>
        </authorList>
    </citation>
    <scope>NUCLEOTIDE SEQUENCE</scope>
    <source>
        <strain evidence="12">CHK188-16595</strain>
    </source>
</reference>
<dbReference type="GO" id="GO:0008312">
    <property type="term" value="F:7S RNA binding"/>
    <property type="evidence" value="ECO:0007669"/>
    <property type="project" value="InterPro"/>
</dbReference>
<comment type="function">
    <text evidence="9">Involved in targeting and insertion of nascent membrane proteins into the cytoplasmic membrane. Binds to the hydrophobic signal sequence of the ribosome-nascent chain (RNC) as it emerges from the ribosomes. The SRP-RNC complex is then targeted to the cytoplasmic membrane where it interacts with the SRP receptor FtsY.</text>
</comment>
<sequence>MAFEGLSERLENSFKKLRAKGKLTESDVKDAMREVRLALLEADVNYKVAKDFTKSVTERAIGEDVMESLTPGQMVIKIVNEELTNLMGGSESRLAEANHPPTVVMMCGLQGSGKTTHSAKLALKLKKEGHRPLLVACDIYRPAAIKQLQVVGGQIDVPVFEMGTENPVTIAQEAVKYAKDHGYDYVFLDTAGRLHVDEQLMQELQNIRSTVHPHEILLVIDAMTGQDAVNVAKSFNETLGIDGVVLTKLDGDTRGGAALSVRAVTGKPIKFVGTGEKLGDLETFHPSRMASRILGMGDVLSFIERAEQSLDQKKAAELEKKLAKNKFDLNDLLDQFDQISRMGSLKDTIKMLPGIGSKIKEEDIDERAFDRFRAIIYSMTKQERTHPEIINPSRKRRIAAGCGMQVEDVNKLLSQFKQMKKMISQYGGKGGPRISKKMRRLLQQNPDMAQKMMGMTGSGKNNPFGF</sequence>
<dbReference type="Gene3D" id="3.40.50.300">
    <property type="entry name" value="P-loop containing nucleotide triphosphate hydrolases"/>
    <property type="match status" value="1"/>
</dbReference>
<dbReference type="GO" id="GO:0048500">
    <property type="term" value="C:signal recognition particle"/>
    <property type="evidence" value="ECO:0007669"/>
    <property type="project" value="UniProtKB-UniRule"/>
</dbReference>
<keyword evidence="5 9" id="KW-0342">GTP-binding</keyword>
<proteinExistence type="inferred from homology"/>
<dbReference type="SMART" id="SM00963">
    <property type="entry name" value="SRP54_N"/>
    <property type="match status" value="1"/>
</dbReference>
<dbReference type="InterPro" id="IPR036891">
    <property type="entry name" value="Signal_recog_part_SRP54_M_sf"/>
</dbReference>
<organism evidence="12 13">
    <name type="scientific">Candidatus Eubacterium faecale</name>
    <dbReference type="NCBI Taxonomy" id="2838568"/>
    <lineage>
        <taxon>Bacteria</taxon>
        <taxon>Bacillati</taxon>
        <taxon>Bacillota</taxon>
        <taxon>Clostridia</taxon>
        <taxon>Eubacteriales</taxon>
        <taxon>Eubacteriaceae</taxon>
        <taxon>Eubacterium</taxon>
    </lineage>
</organism>
<dbReference type="InterPro" id="IPR042101">
    <property type="entry name" value="SRP54_N_sf"/>
</dbReference>
<evidence type="ECO:0000256" key="4">
    <source>
        <dbReference type="ARBA" id="ARBA00022884"/>
    </source>
</evidence>
<feature type="domain" description="SRP54-type proteins GTP-binding" evidence="11">
    <location>
        <begin position="268"/>
        <end position="281"/>
    </location>
</feature>
<comment type="domain">
    <text evidence="9">Composed of three domains: the N-terminal N domain, which is responsible for interactions with the ribosome, the central G domain, which binds GTP, and the C-terminal M domain, which binds the RNA and the signal sequence of the RNC.</text>
</comment>
<dbReference type="EC" id="3.6.5.4" evidence="9"/>
<accession>A0A9D2MJW4</accession>
<evidence type="ECO:0000256" key="2">
    <source>
        <dbReference type="ARBA" id="ARBA00022741"/>
    </source>
</evidence>
<dbReference type="Gene3D" id="1.10.260.30">
    <property type="entry name" value="Signal recognition particle, SRP54 subunit, M-domain"/>
    <property type="match status" value="1"/>
</dbReference>
<dbReference type="PROSITE" id="PS00300">
    <property type="entry name" value="SRP54"/>
    <property type="match status" value="1"/>
</dbReference>
<evidence type="ECO:0000256" key="3">
    <source>
        <dbReference type="ARBA" id="ARBA00022801"/>
    </source>
</evidence>
<comment type="caution">
    <text evidence="12">The sequence shown here is derived from an EMBL/GenBank/DDBJ whole genome shotgun (WGS) entry which is preliminary data.</text>
</comment>
<dbReference type="Pfam" id="PF02881">
    <property type="entry name" value="SRP54_N"/>
    <property type="match status" value="1"/>
</dbReference>
<keyword evidence="3 9" id="KW-0378">Hydrolase</keyword>
<evidence type="ECO:0000256" key="1">
    <source>
        <dbReference type="ARBA" id="ARBA00005450"/>
    </source>
</evidence>
<keyword evidence="6 9" id="KW-0733">Signal recognition particle</keyword>
<dbReference type="SUPFAM" id="SSF52540">
    <property type="entry name" value="P-loop containing nucleoside triphosphate hydrolases"/>
    <property type="match status" value="1"/>
</dbReference>
<dbReference type="EMBL" id="DWXN01000012">
    <property type="protein sequence ID" value="HJB75604.1"/>
    <property type="molecule type" value="Genomic_DNA"/>
</dbReference>
<dbReference type="Pfam" id="PF02978">
    <property type="entry name" value="SRP_SPB"/>
    <property type="match status" value="1"/>
</dbReference>
<dbReference type="NCBIfam" id="TIGR00959">
    <property type="entry name" value="ffh"/>
    <property type="match status" value="1"/>
</dbReference>
<feature type="binding site" evidence="9">
    <location>
        <begin position="108"/>
        <end position="115"/>
    </location>
    <ligand>
        <name>GTP</name>
        <dbReference type="ChEBI" id="CHEBI:37565"/>
    </ligand>
</feature>
<dbReference type="InterPro" id="IPR022941">
    <property type="entry name" value="SRP54"/>
</dbReference>
<dbReference type="InterPro" id="IPR013822">
    <property type="entry name" value="Signal_recog_particl_SRP54_hlx"/>
</dbReference>
<dbReference type="PANTHER" id="PTHR11564">
    <property type="entry name" value="SIGNAL RECOGNITION PARTICLE 54K PROTEIN SRP54"/>
    <property type="match status" value="1"/>
</dbReference>
<feature type="binding site" evidence="9">
    <location>
        <begin position="189"/>
        <end position="193"/>
    </location>
    <ligand>
        <name>GTP</name>
        <dbReference type="ChEBI" id="CHEBI:37565"/>
    </ligand>
</feature>
<dbReference type="GO" id="GO:0005525">
    <property type="term" value="F:GTP binding"/>
    <property type="evidence" value="ECO:0007669"/>
    <property type="project" value="UniProtKB-UniRule"/>
</dbReference>
<comment type="subunit">
    <text evidence="9">Part of the signal recognition particle protein translocation system, which is composed of SRP and FtsY.</text>
</comment>
<protein>
    <recommendedName>
        <fullName evidence="9">Signal recognition particle protein</fullName>
        <ecNumber evidence="9">3.6.5.4</ecNumber>
    </recommendedName>
    <alternativeName>
        <fullName evidence="9">Fifty-four homolog</fullName>
    </alternativeName>
</protein>
<dbReference type="InterPro" id="IPR004780">
    <property type="entry name" value="SRP"/>
</dbReference>
<dbReference type="FunFam" id="3.40.50.300:FF:000022">
    <property type="entry name" value="Signal recognition particle 54 kDa subunit"/>
    <property type="match status" value="1"/>
</dbReference>